<dbReference type="EMBL" id="BLKC01000103">
    <property type="protein sequence ID" value="GFF53301.1"/>
    <property type="molecule type" value="Genomic_DNA"/>
</dbReference>
<keyword evidence="2" id="KW-0472">Membrane</keyword>
<accession>A0A8H3XLS9</accession>
<evidence type="ECO:0000313" key="3">
    <source>
        <dbReference type="EMBL" id="GFF53301.1"/>
    </source>
</evidence>
<comment type="caution">
    <text evidence="3">The sequence shown here is derived from an EMBL/GenBank/DDBJ whole genome shotgun (WGS) entry which is preliminary data.</text>
</comment>
<protein>
    <submittedName>
        <fullName evidence="3">Uncharacterized protein</fullName>
    </submittedName>
</protein>
<evidence type="ECO:0000256" key="2">
    <source>
        <dbReference type="SAM" id="Phobius"/>
    </source>
</evidence>
<gene>
    <name evidence="3" type="ORF">IFM46972_09748</name>
</gene>
<evidence type="ECO:0000256" key="1">
    <source>
        <dbReference type="SAM" id="MobiDB-lite"/>
    </source>
</evidence>
<feature type="transmembrane region" description="Helical" evidence="2">
    <location>
        <begin position="45"/>
        <end position="67"/>
    </location>
</feature>
<reference evidence="3 4" key="1">
    <citation type="submission" date="2020-01" db="EMBL/GenBank/DDBJ databases">
        <title>Draft genome sequence of Aspergillus udagawae IFM 46972.</title>
        <authorList>
            <person name="Takahashi H."/>
            <person name="Yaguchi T."/>
        </authorList>
    </citation>
    <scope>NUCLEOTIDE SEQUENCE [LARGE SCALE GENOMIC DNA]</scope>
    <source>
        <strain evidence="3 4">IFM 46972</strain>
    </source>
</reference>
<proteinExistence type="predicted"/>
<dbReference type="Proteomes" id="UP000465221">
    <property type="component" value="Unassembled WGS sequence"/>
</dbReference>
<evidence type="ECO:0000313" key="4">
    <source>
        <dbReference type="Proteomes" id="UP000465221"/>
    </source>
</evidence>
<name>A0A8H3XLS9_9EURO</name>
<feature type="transmembrane region" description="Helical" evidence="2">
    <location>
        <begin position="79"/>
        <end position="101"/>
    </location>
</feature>
<dbReference type="AlphaFoldDB" id="A0A8H3XLS9"/>
<organism evidence="3 4">
    <name type="scientific">Aspergillus udagawae</name>
    <dbReference type="NCBI Taxonomy" id="91492"/>
    <lineage>
        <taxon>Eukaryota</taxon>
        <taxon>Fungi</taxon>
        <taxon>Dikarya</taxon>
        <taxon>Ascomycota</taxon>
        <taxon>Pezizomycotina</taxon>
        <taxon>Eurotiomycetes</taxon>
        <taxon>Eurotiomycetidae</taxon>
        <taxon>Eurotiales</taxon>
        <taxon>Aspergillaceae</taxon>
        <taxon>Aspergillus</taxon>
        <taxon>Aspergillus subgen. Fumigati</taxon>
    </lineage>
</organism>
<sequence length="183" mass="20377">MPRSRVPQVPAFIHLAIRLGGLALSIACFYYLLYLATHWGEKHTFYFAIFSISAAIVVDLIEVCGLLDASFTLKRLHVGWLIFGNVISIILGVIGCLQVVFGDWSLGDAPSDYPHPWRDTLDQTFMLMIAFPVSRLLFAILECVICGRIRRRQREKRGKEGEGTALPSRSPVTVGAKETPNDA</sequence>
<keyword evidence="2" id="KW-1133">Transmembrane helix</keyword>
<feature type="region of interest" description="Disordered" evidence="1">
    <location>
        <begin position="155"/>
        <end position="183"/>
    </location>
</feature>
<keyword evidence="2" id="KW-0812">Transmembrane</keyword>
<feature type="transmembrane region" description="Helical" evidence="2">
    <location>
        <begin position="125"/>
        <end position="147"/>
    </location>
</feature>
<feature type="transmembrane region" description="Helical" evidence="2">
    <location>
        <begin position="12"/>
        <end position="33"/>
    </location>
</feature>